<evidence type="ECO:0000256" key="1">
    <source>
        <dbReference type="ARBA" id="ARBA00022729"/>
    </source>
</evidence>
<comment type="caution">
    <text evidence="5">The sequence shown here is derived from an EMBL/GenBank/DDBJ whole genome shotgun (WGS) entry which is preliminary data.</text>
</comment>
<protein>
    <submittedName>
        <fullName evidence="5">Ig-like domain-containing protein</fullName>
    </submittedName>
</protein>
<feature type="domain" description="SbsA Ig-like" evidence="4">
    <location>
        <begin position="32"/>
        <end position="136"/>
    </location>
</feature>
<feature type="region of interest" description="Disordered" evidence="2">
    <location>
        <begin position="23"/>
        <end position="42"/>
    </location>
</feature>
<proteinExistence type="predicted"/>
<keyword evidence="6" id="KW-1185">Reference proteome</keyword>
<evidence type="ECO:0000259" key="4">
    <source>
        <dbReference type="Pfam" id="PF13205"/>
    </source>
</evidence>
<dbReference type="Proteomes" id="UP000608754">
    <property type="component" value="Unassembled WGS sequence"/>
</dbReference>
<evidence type="ECO:0000313" key="5">
    <source>
        <dbReference type="EMBL" id="MBF0597710.1"/>
    </source>
</evidence>
<dbReference type="Pfam" id="PF13205">
    <property type="entry name" value="Big_5"/>
    <property type="match status" value="1"/>
</dbReference>
<sequence>MNKAVVLSLFLLGIISFNSCARQGTPSGGPRDETPPKLIGSNPDTLAVNVDPNIKEIEINFDEYIQIKEYSKNSVISPPFDRNPIVTPISMAEKKVKIKLQEPLQPNTTYSFNFGDAIQDYNENNKLSNFNYVFSTGSYIDSLSIKGKIYSGYDFDLPKKVLVGLYKYDQNFNDSIIIKQKPYYIARVNENGEFNLKYLRDGQYKIIAFEDALENTKFDFGKEKIAFNNEVIELKENQNVDLKLFRQKPSYRIVKSEQKGFGQLLFKTEGAEQPIKITPIGRDFKTAKIDIHLEKDSVNFWFNPEVEKFENKSERLRFAIQHKEKIDTVSLLYTTPIKEYELTFKPLNDSKLAPNQNFKILASAPIKSIDKSLINVFRDTIEIPFDVNIDSINKQIIHFNFKKDLAEKFEVNALPKAFIDHFEAPNDTLVYQPNTGTREDFGSLKVRVNNLQEGFVILQLIKKNQTYDIYEERKGVGREFDFINLLPGEYYLRLLVDKNNNGIWDTGDILSARQPEPVYIYPTKINVRPMWDADETWIINEESEKFVLPIEKIPEEEKKTNK</sequence>
<organism evidence="5 6">
    <name type="scientific">Faecalibacter rhinopitheci</name>
    <dbReference type="NCBI Taxonomy" id="2779678"/>
    <lineage>
        <taxon>Bacteria</taxon>
        <taxon>Pseudomonadati</taxon>
        <taxon>Bacteroidota</taxon>
        <taxon>Flavobacteriia</taxon>
        <taxon>Flavobacteriales</taxon>
        <taxon>Weeksellaceae</taxon>
        <taxon>Faecalibacter</taxon>
    </lineage>
</organism>
<dbReference type="RefSeq" id="WP_194183257.1">
    <property type="nucleotide sequence ID" value="NZ_JADGIK010000006.1"/>
</dbReference>
<evidence type="ECO:0000313" key="6">
    <source>
        <dbReference type="Proteomes" id="UP000608754"/>
    </source>
</evidence>
<name>A0A8J7G958_9FLAO</name>
<evidence type="ECO:0000256" key="3">
    <source>
        <dbReference type="SAM" id="SignalP"/>
    </source>
</evidence>
<dbReference type="InterPro" id="IPR032812">
    <property type="entry name" value="SbsA_Ig"/>
</dbReference>
<feature type="signal peptide" evidence="3">
    <location>
        <begin position="1"/>
        <end position="21"/>
    </location>
</feature>
<evidence type="ECO:0000256" key="2">
    <source>
        <dbReference type="SAM" id="MobiDB-lite"/>
    </source>
</evidence>
<gene>
    <name evidence="5" type="ORF">IM532_09660</name>
</gene>
<feature type="chain" id="PRO_5035218263" evidence="3">
    <location>
        <begin position="22"/>
        <end position="562"/>
    </location>
</feature>
<keyword evidence="1 3" id="KW-0732">Signal</keyword>
<dbReference type="EMBL" id="JADGIK010000006">
    <property type="protein sequence ID" value="MBF0597710.1"/>
    <property type="molecule type" value="Genomic_DNA"/>
</dbReference>
<dbReference type="AlphaFoldDB" id="A0A8J7G958"/>
<reference evidence="5" key="1">
    <citation type="submission" date="2020-10" db="EMBL/GenBank/DDBJ databases">
        <authorList>
            <person name="Lu T."/>
            <person name="Wang Q."/>
            <person name="Han X."/>
        </authorList>
    </citation>
    <scope>NUCLEOTIDE SEQUENCE</scope>
    <source>
        <strain evidence="5">WQ 117</strain>
    </source>
</reference>
<accession>A0A8J7G958</accession>